<reference evidence="5 6" key="1">
    <citation type="submission" date="2019-05" db="EMBL/GenBank/DDBJ databases">
        <title>Another draft genome of Portunus trituberculatus and its Hox gene families provides insights of decapod evolution.</title>
        <authorList>
            <person name="Jeong J.-H."/>
            <person name="Song I."/>
            <person name="Kim S."/>
            <person name="Choi T."/>
            <person name="Kim D."/>
            <person name="Ryu S."/>
            <person name="Kim W."/>
        </authorList>
    </citation>
    <scope>NUCLEOTIDE SEQUENCE [LARGE SCALE GENOMIC DNA]</scope>
    <source>
        <tissue evidence="5">Muscle</tissue>
    </source>
</reference>
<dbReference type="PANTHER" id="PTHR10288">
    <property type="entry name" value="KH DOMAIN CONTAINING RNA BINDING PROTEIN"/>
    <property type="match status" value="1"/>
</dbReference>
<dbReference type="SUPFAM" id="SSF54791">
    <property type="entry name" value="Eukaryotic type KH-domain (KH-domain type I)"/>
    <property type="match status" value="1"/>
</dbReference>
<dbReference type="GO" id="GO:0010468">
    <property type="term" value="P:regulation of gene expression"/>
    <property type="evidence" value="ECO:0007669"/>
    <property type="project" value="UniProtKB-ARBA"/>
</dbReference>
<dbReference type="OrthoDB" id="9995375at2759"/>
<proteinExistence type="predicted"/>
<keyword evidence="1" id="KW-0677">Repeat</keyword>
<name>A0A5B7GN11_PORTR</name>
<dbReference type="Gene3D" id="3.30.1370.10">
    <property type="entry name" value="K Homology domain, type 1"/>
    <property type="match status" value="1"/>
</dbReference>
<dbReference type="Proteomes" id="UP000324222">
    <property type="component" value="Unassembled WGS sequence"/>
</dbReference>
<evidence type="ECO:0000259" key="4">
    <source>
        <dbReference type="SMART" id="SM00322"/>
    </source>
</evidence>
<keyword evidence="3" id="KW-1133">Transmembrane helix</keyword>
<keyword evidence="3" id="KW-0472">Membrane</keyword>
<keyword evidence="6" id="KW-1185">Reference proteome</keyword>
<dbReference type="Pfam" id="PF00013">
    <property type="entry name" value="KH_1"/>
    <property type="match status" value="1"/>
</dbReference>
<gene>
    <name evidence="5" type="ORF">E2C01_055644</name>
</gene>
<dbReference type="AlphaFoldDB" id="A0A5B7GN11"/>
<evidence type="ECO:0000313" key="6">
    <source>
        <dbReference type="Proteomes" id="UP000324222"/>
    </source>
</evidence>
<protein>
    <recommendedName>
        <fullName evidence="4">K Homology domain-containing protein</fullName>
    </recommendedName>
</protein>
<sequence>MVAALRAVASLTHYYSTVCLFCDPASVKSRRRNSGMDASRLKSLLLPLGGALLLSGAAGAVYYYLTRRDGEEYEVAPSRSNVWTSVKVEVPAEAVGVVIGRQGSNIRLIQDSTNTRIKFSDGEESGKRTCAIVGQPENVRLARQLIMKAIDEQPVIEVSEVKVPNVSILF</sequence>
<feature type="transmembrane region" description="Helical" evidence="3">
    <location>
        <begin position="44"/>
        <end position="65"/>
    </location>
</feature>
<feature type="domain" description="K Homology" evidence="4">
    <location>
        <begin position="82"/>
        <end position="151"/>
    </location>
</feature>
<dbReference type="InterPro" id="IPR004087">
    <property type="entry name" value="KH_dom"/>
</dbReference>
<dbReference type="InterPro" id="IPR004088">
    <property type="entry name" value="KH_dom_type_1"/>
</dbReference>
<dbReference type="GO" id="GO:0003723">
    <property type="term" value="F:RNA binding"/>
    <property type="evidence" value="ECO:0007669"/>
    <property type="project" value="UniProtKB-UniRule"/>
</dbReference>
<comment type="caution">
    <text evidence="5">The sequence shown here is derived from an EMBL/GenBank/DDBJ whole genome shotgun (WGS) entry which is preliminary data.</text>
</comment>
<evidence type="ECO:0000256" key="2">
    <source>
        <dbReference type="PROSITE-ProRule" id="PRU00117"/>
    </source>
</evidence>
<accession>A0A5B7GN11</accession>
<keyword evidence="3" id="KW-0812">Transmembrane</keyword>
<evidence type="ECO:0000313" key="5">
    <source>
        <dbReference type="EMBL" id="MPC61570.1"/>
    </source>
</evidence>
<organism evidence="5 6">
    <name type="scientific">Portunus trituberculatus</name>
    <name type="common">Swimming crab</name>
    <name type="synonym">Neptunus trituberculatus</name>
    <dbReference type="NCBI Taxonomy" id="210409"/>
    <lineage>
        <taxon>Eukaryota</taxon>
        <taxon>Metazoa</taxon>
        <taxon>Ecdysozoa</taxon>
        <taxon>Arthropoda</taxon>
        <taxon>Crustacea</taxon>
        <taxon>Multicrustacea</taxon>
        <taxon>Malacostraca</taxon>
        <taxon>Eumalacostraca</taxon>
        <taxon>Eucarida</taxon>
        <taxon>Decapoda</taxon>
        <taxon>Pleocyemata</taxon>
        <taxon>Brachyura</taxon>
        <taxon>Eubrachyura</taxon>
        <taxon>Portunoidea</taxon>
        <taxon>Portunidae</taxon>
        <taxon>Portuninae</taxon>
        <taxon>Portunus</taxon>
    </lineage>
</organism>
<keyword evidence="2" id="KW-0694">RNA-binding</keyword>
<dbReference type="InterPro" id="IPR036612">
    <property type="entry name" value="KH_dom_type_1_sf"/>
</dbReference>
<dbReference type="SMART" id="SM00322">
    <property type="entry name" value="KH"/>
    <property type="match status" value="1"/>
</dbReference>
<evidence type="ECO:0000256" key="3">
    <source>
        <dbReference type="SAM" id="Phobius"/>
    </source>
</evidence>
<dbReference type="CDD" id="cd00105">
    <property type="entry name" value="KH-I"/>
    <property type="match status" value="1"/>
</dbReference>
<dbReference type="EMBL" id="VSRR010018662">
    <property type="protein sequence ID" value="MPC61570.1"/>
    <property type="molecule type" value="Genomic_DNA"/>
</dbReference>
<dbReference type="PROSITE" id="PS50084">
    <property type="entry name" value="KH_TYPE_1"/>
    <property type="match status" value="1"/>
</dbReference>
<evidence type="ECO:0000256" key="1">
    <source>
        <dbReference type="ARBA" id="ARBA00022737"/>
    </source>
</evidence>